<evidence type="ECO:0000256" key="3">
    <source>
        <dbReference type="ARBA" id="ARBA00022741"/>
    </source>
</evidence>
<dbReference type="InterPro" id="IPR017871">
    <property type="entry name" value="ABC_transporter-like_CS"/>
</dbReference>
<organism evidence="6 7">
    <name type="scientific">Aerophototrophica crusticola</name>
    <dbReference type="NCBI Taxonomy" id="1709002"/>
    <lineage>
        <taxon>Bacteria</taxon>
        <taxon>Pseudomonadati</taxon>
        <taxon>Pseudomonadota</taxon>
        <taxon>Alphaproteobacteria</taxon>
        <taxon>Rhodospirillales</taxon>
        <taxon>Rhodospirillaceae</taxon>
        <taxon>Aerophototrophica</taxon>
    </lineage>
</organism>
<dbReference type="PANTHER" id="PTHR42788">
    <property type="entry name" value="TAURINE IMPORT ATP-BINDING PROTEIN-RELATED"/>
    <property type="match status" value="1"/>
</dbReference>
<dbReference type="InterPro" id="IPR027417">
    <property type="entry name" value="P-loop_NTPase"/>
</dbReference>
<dbReference type="PANTHER" id="PTHR42788:SF19">
    <property type="entry name" value="ALIPHATIC SULFONATES IMPORT ATP-BINDING PROTEIN SSUB 2"/>
    <property type="match status" value="1"/>
</dbReference>
<dbReference type="Pfam" id="PF00005">
    <property type="entry name" value="ABC_tran"/>
    <property type="match status" value="1"/>
</dbReference>
<reference evidence="6" key="1">
    <citation type="submission" date="2020-04" db="EMBL/GenBank/DDBJ databases">
        <title>A desert anoxygenic phototrophic bacterium fixes CO2 using RubisCO under aerobic conditions.</title>
        <authorList>
            <person name="Tang K."/>
        </authorList>
    </citation>
    <scope>NUCLEOTIDE SEQUENCE [LARGE SCALE GENOMIC DNA]</scope>
    <source>
        <strain evidence="6">MIMtkB3</strain>
    </source>
</reference>
<dbReference type="GO" id="GO:0005524">
    <property type="term" value="F:ATP binding"/>
    <property type="evidence" value="ECO:0007669"/>
    <property type="project" value="UniProtKB-KW"/>
</dbReference>
<keyword evidence="4 6" id="KW-0067">ATP-binding</keyword>
<evidence type="ECO:0000259" key="5">
    <source>
        <dbReference type="PROSITE" id="PS50893"/>
    </source>
</evidence>
<dbReference type="SMART" id="SM00382">
    <property type="entry name" value="AAA"/>
    <property type="match status" value="1"/>
</dbReference>
<name>A0A858R4V3_9PROT</name>
<evidence type="ECO:0000256" key="4">
    <source>
        <dbReference type="ARBA" id="ARBA00022840"/>
    </source>
</evidence>
<comment type="similarity">
    <text evidence="1">Belongs to the ABC transporter superfamily.</text>
</comment>
<dbReference type="InterPro" id="IPR050166">
    <property type="entry name" value="ABC_transporter_ATP-bind"/>
</dbReference>
<dbReference type="InterPro" id="IPR003593">
    <property type="entry name" value="AAA+_ATPase"/>
</dbReference>
<dbReference type="EMBL" id="CP051775">
    <property type="protein sequence ID" value="QJE72213.1"/>
    <property type="molecule type" value="Genomic_DNA"/>
</dbReference>
<keyword evidence="7" id="KW-1185">Reference proteome</keyword>
<gene>
    <name evidence="6" type="ORF">HHL28_03060</name>
</gene>
<dbReference type="GO" id="GO:0016887">
    <property type="term" value="F:ATP hydrolysis activity"/>
    <property type="evidence" value="ECO:0007669"/>
    <property type="project" value="InterPro"/>
</dbReference>
<feature type="domain" description="ABC transporter" evidence="5">
    <location>
        <begin position="12"/>
        <end position="236"/>
    </location>
</feature>
<keyword evidence="3" id="KW-0547">Nucleotide-binding</keyword>
<dbReference type="Gene3D" id="3.40.50.300">
    <property type="entry name" value="P-loop containing nucleotide triphosphate hydrolases"/>
    <property type="match status" value="1"/>
</dbReference>
<proteinExistence type="inferred from homology"/>
<sequence length="253" mass="27527">MPPAGAPPVLDLRIAGKTYPGASGQPVTVVRDLAFTVGPRESVALVGPSGCGKTTSLNIVAGLDSRFDGSLSFPALGGREPHIACVFQEPRLLPWRTLEQNLELVLPKPRRGTGIAAHWLAHMGLAEAAQRFPTQVSLGMQRRAALARAFAVEPDLLLLDEPFVSLDGPLARRLRRLLLDTLAERPCAALLVTHDLREAIELADRILILSPSPTRVVAEVTVPGRREDRTERDVEAFRQDLVSRPEPVFRLIA</sequence>
<dbReference type="SUPFAM" id="SSF52540">
    <property type="entry name" value="P-loop containing nucleoside triphosphate hydrolases"/>
    <property type="match status" value="1"/>
</dbReference>
<dbReference type="PROSITE" id="PS00211">
    <property type="entry name" value="ABC_TRANSPORTER_1"/>
    <property type="match status" value="1"/>
</dbReference>
<dbReference type="AlphaFoldDB" id="A0A858R4V3"/>
<evidence type="ECO:0000313" key="7">
    <source>
        <dbReference type="Proteomes" id="UP000501891"/>
    </source>
</evidence>
<dbReference type="KEGG" id="acru:HHL28_03060"/>
<evidence type="ECO:0000313" key="6">
    <source>
        <dbReference type="EMBL" id="QJE72213.1"/>
    </source>
</evidence>
<accession>A0A858R4V3</accession>
<keyword evidence="2" id="KW-0813">Transport</keyword>
<dbReference type="InterPro" id="IPR003439">
    <property type="entry name" value="ABC_transporter-like_ATP-bd"/>
</dbReference>
<dbReference type="PROSITE" id="PS50893">
    <property type="entry name" value="ABC_TRANSPORTER_2"/>
    <property type="match status" value="1"/>
</dbReference>
<protein>
    <submittedName>
        <fullName evidence="6">ATP-binding cassette domain-containing protein</fullName>
    </submittedName>
</protein>
<evidence type="ECO:0000256" key="1">
    <source>
        <dbReference type="ARBA" id="ARBA00005417"/>
    </source>
</evidence>
<evidence type="ECO:0000256" key="2">
    <source>
        <dbReference type="ARBA" id="ARBA00022448"/>
    </source>
</evidence>
<dbReference type="Proteomes" id="UP000501891">
    <property type="component" value="Chromosome"/>
</dbReference>